<sequence length="59" mass="6286">MSDVEAILDARAEDLRAIDNMILGDAAGVAQASDQLRETLNAIRTALDERRFEAAAALG</sequence>
<gene>
    <name evidence="1" type="ORF">JAN5088_01902</name>
</gene>
<dbReference type="OrthoDB" id="5570493at2"/>
<organism evidence="1 2">
    <name type="scientific">Jannaschia rubra</name>
    <dbReference type="NCBI Taxonomy" id="282197"/>
    <lineage>
        <taxon>Bacteria</taxon>
        <taxon>Pseudomonadati</taxon>
        <taxon>Pseudomonadota</taxon>
        <taxon>Alphaproteobacteria</taxon>
        <taxon>Rhodobacterales</taxon>
        <taxon>Roseobacteraceae</taxon>
        <taxon>Jannaschia</taxon>
    </lineage>
</organism>
<keyword evidence="2" id="KW-1185">Reference proteome</keyword>
<dbReference type="STRING" id="282197.SAMN04488517_12115"/>
<dbReference type="Proteomes" id="UP000048908">
    <property type="component" value="Unassembled WGS sequence"/>
</dbReference>
<dbReference type="AlphaFoldDB" id="A0A0M6XQZ1"/>
<proteinExistence type="predicted"/>
<dbReference type="EMBL" id="CXPG01000018">
    <property type="protein sequence ID" value="CTQ33122.1"/>
    <property type="molecule type" value="Genomic_DNA"/>
</dbReference>
<reference evidence="1 2" key="1">
    <citation type="submission" date="2015-07" db="EMBL/GenBank/DDBJ databases">
        <authorList>
            <person name="Noorani M."/>
        </authorList>
    </citation>
    <scope>NUCLEOTIDE SEQUENCE [LARGE SCALE GENOMIC DNA]</scope>
    <source>
        <strain evidence="1 2">CECT 5088</strain>
    </source>
</reference>
<protein>
    <submittedName>
        <fullName evidence="1">Uncharacterized protein</fullName>
    </submittedName>
</protein>
<evidence type="ECO:0000313" key="1">
    <source>
        <dbReference type="EMBL" id="CTQ33122.1"/>
    </source>
</evidence>
<dbReference type="RefSeq" id="WP_055682571.1">
    <property type="nucleotide sequence ID" value="NZ_CANMUL010000016.1"/>
</dbReference>
<name>A0A0M6XQZ1_9RHOB</name>
<evidence type="ECO:0000313" key="2">
    <source>
        <dbReference type="Proteomes" id="UP000048908"/>
    </source>
</evidence>
<accession>A0A0M6XQZ1</accession>